<feature type="compositionally biased region" description="Low complexity" evidence="1">
    <location>
        <begin position="115"/>
        <end position="126"/>
    </location>
</feature>
<keyword evidence="2" id="KW-0472">Membrane</keyword>
<name>A0A5N5RMI1_9BIFI</name>
<feature type="compositionally biased region" description="Gly residues" evidence="1">
    <location>
        <begin position="100"/>
        <end position="114"/>
    </location>
</feature>
<evidence type="ECO:0000256" key="2">
    <source>
        <dbReference type="SAM" id="Phobius"/>
    </source>
</evidence>
<keyword evidence="2" id="KW-0812">Transmembrane</keyword>
<reference evidence="3 4" key="1">
    <citation type="journal article" date="2019" name="Int. J. Syst. Evol. Microbiol.">
        <title>Bifidobacterium jacchi sp. nov., isolated from the faeces of a baby common marmoset (Callithrix jacchus).</title>
        <authorList>
            <person name="Modesto M."/>
            <person name="Watanabe K."/>
            <person name="Arita M."/>
            <person name="Satti M."/>
            <person name="Oki K."/>
            <person name="Sciavilla P."/>
            <person name="Patavino C."/>
            <person name="Camma C."/>
            <person name="Michelini S."/>
            <person name="Sgorbati B."/>
            <person name="Mattarelli P."/>
        </authorList>
    </citation>
    <scope>NUCLEOTIDE SEQUENCE [LARGE SCALE GENOMIC DNA]</scope>
    <source>
        <strain evidence="3 4">MRM 9.3</strain>
    </source>
</reference>
<evidence type="ECO:0000313" key="4">
    <source>
        <dbReference type="Proteomes" id="UP000326336"/>
    </source>
</evidence>
<protein>
    <submittedName>
        <fullName evidence="3">Uncharacterized protein</fullName>
    </submittedName>
</protein>
<dbReference type="RefSeq" id="WP_151915885.1">
    <property type="nucleotide sequence ID" value="NZ_RQSP01000002.1"/>
</dbReference>
<feature type="transmembrane region" description="Helical" evidence="2">
    <location>
        <begin position="12"/>
        <end position="34"/>
    </location>
</feature>
<feature type="region of interest" description="Disordered" evidence="1">
    <location>
        <begin position="97"/>
        <end position="210"/>
    </location>
</feature>
<keyword evidence="2" id="KW-1133">Transmembrane helix</keyword>
<evidence type="ECO:0000256" key="1">
    <source>
        <dbReference type="SAM" id="MobiDB-lite"/>
    </source>
</evidence>
<accession>A0A5N5RMI1</accession>
<proteinExistence type="predicted"/>
<sequence>MNTADTLRTLAVVFLAAAIILAVVAVILFFTLHIRDVRATLTGRTAEREIAQMRQSHGGWRGPQPGAGHGAAPRGRVDHAESITGQSGSNLVVREVTGSGSFGTTGNGATGSGATGSVASTEAGSTKQSGIKSGVVKPRKRVAAAAPAIPADVDEGGTSLMSADADKPFDQDSDEGSTSLMSGKARHANARNDADDDENAPTTLVKKVRK</sequence>
<dbReference type="AlphaFoldDB" id="A0A5N5RMI1"/>
<organism evidence="3 4">
    <name type="scientific">Bifidobacterium jacchi</name>
    <dbReference type="NCBI Taxonomy" id="2490545"/>
    <lineage>
        <taxon>Bacteria</taxon>
        <taxon>Bacillati</taxon>
        <taxon>Actinomycetota</taxon>
        <taxon>Actinomycetes</taxon>
        <taxon>Bifidobacteriales</taxon>
        <taxon>Bifidobacteriaceae</taxon>
        <taxon>Bifidobacterium</taxon>
    </lineage>
</organism>
<feature type="region of interest" description="Disordered" evidence="1">
    <location>
        <begin position="55"/>
        <end position="75"/>
    </location>
</feature>
<dbReference type="Proteomes" id="UP000326336">
    <property type="component" value="Unassembled WGS sequence"/>
</dbReference>
<keyword evidence="4" id="KW-1185">Reference proteome</keyword>
<gene>
    <name evidence="3" type="ORF">EHS19_00710</name>
</gene>
<dbReference type="EMBL" id="RQSP01000002">
    <property type="protein sequence ID" value="KAB5608514.1"/>
    <property type="molecule type" value="Genomic_DNA"/>
</dbReference>
<evidence type="ECO:0000313" key="3">
    <source>
        <dbReference type="EMBL" id="KAB5608514.1"/>
    </source>
</evidence>
<comment type="caution">
    <text evidence="3">The sequence shown here is derived from an EMBL/GenBank/DDBJ whole genome shotgun (WGS) entry which is preliminary data.</text>
</comment>
<feature type="compositionally biased region" description="Gly residues" evidence="1">
    <location>
        <begin position="59"/>
        <end position="69"/>
    </location>
</feature>